<keyword evidence="1" id="KW-1133">Transmembrane helix</keyword>
<accession>A0A2P2PSL2</accession>
<organism evidence="2">
    <name type="scientific">Rhizophora mucronata</name>
    <name type="common">Asiatic mangrove</name>
    <dbReference type="NCBI Taxonomy" id="61149"/>
    <lineage>
        <taxon>Eukaryota</taxon>
        <taxon>Viridiplantae</taxon>
        <taxon>Streptophyta</taxon>
        <taxon>Embryophyta</taxon>
        <taxon>Tracheophyta</taxon>
        <taxon>Spermatophyta</taxon>
        <taxon>Magnoliopsida</taxon>
        <taxon>eudicotyledons</taxon>
        <taxon>Gunneridae</taxon>
        <taxon>Pentapetalae</taxon>
        <taxon>rosids</taxon>
        <taxon>fabids</taxon>
        <taxon>Malpighiales</taxon>
        <taxon>Rhizophoraceae</taxon>
        <taxon>Rhizophora</taxon>
    </lineage>
</organism>
<evidence type="ECO:0000313" key="2">
    <source>
        <dbReference type="EMBL" id="MBX57720.1"/>
    </source>
</evidence>
<proteinExistence type="predicted"/>
<evidence type="ECO:0000256" key="1">
    <source>
        <dbReference type="SAM" id="Phobius"/>
    </source>
</evidence>
<dbReference type="EMBL" id="GGEC01077236">
    <property type="protein sequence ID" value="MBX57720.1"/>
    <property type="molecule type" value="Transcribed_RNA"/>
</dbReference>
<keyword evidence="1" id="KW-0812">Transmembrane</keyword>
<name>A0A2P2PSL2_RHIMU</name>
<keyword evidence="1" id="KW-0472">Membrane</keyword>
<protein>
    <submittedName>
        <fullName evidence="2">Uncharacterized protein</fullName>
    </submittedName>
</protein>
<sequence length="30" mass="3596">MSHLNSLLYLLCCLIVLYLLCDWVYPPRLK</sequence>
<reference evidence="2" key="1">
    <citation type="submission" date="2018-02" db="EMBL/GenBank/DDBJ databases">
        <title>Rhizophora mucronata_Transcriptome.</title>
        <authorList>
            <person name="Meera S.P."/>
            <person name="Sreeshan A."/>
            <person name="Augustine A."/>
        </authorList>
    </citation>
    <scope>NUCLEOTIDE SEQUENCE</scope>
    <source>
        <tissue evidence="2">Leaf</tissue>
    </source>
</reference>
<feature type="transmembrane region" description="Helical" evidence="1">
    <location>
        <begin position="6"/>
        <end position="25"/>
    </location>
</feature>
<dbReference type="AlphaFoldDB" id="A0A2P2PSL2"/>